<sequence>MRLTRSNELPCPTSTKPASTVTVTNQASVSTVTVTNQGSTVTKPVSTVTVTATATTEKDNSNKYFDCDCDGNSDGHYRIRFHRRLREDNRENVLNYYDEFDNDSTTKTVPTTKTVATTKTVPTTTIVPTTTTRIVVSSIPYTTTAIDSYGSNDDQCNKYHCVILYQHKHRCSPNLYNYHEYHYNKCSIYRDFKYHLVHTNHNRQPSDDYVELHLNIHDQFHCNGYDFSNSYLYDSQPDYHDHDAARNHKRCDLSAHTSSCHYNRHWGIGNRDKHCDLDRTIRYYNLNPNAFGLDYTIFVNKIVTVYVFGPKGNKYLTTYTTGDYASKTLLDHYPPAASTSATIRPAKRDTIVVRQLLKRDDTIVPAVCFAQCNNVYIEAQKVGKSPALCAPDSAFQSDYSSCQQCVVDNGDTTKVTLQTYVVPQFEPFINFCRETTAQSAVLPSVSTQTVLPVAPTQIAVVSIPTPPAVTTQAPVNTNTLPVPIATLGPFLNTTSSSSRASSSSSAASSTVSTESESSTESSTESSAASSTTVSSSTTTPVATLPTTSDSSVAPPSTSAPDTTGTPTTTGPPVLITGTNASPQTAPSLILLASIALLSLLSLLL</sequence>
<gene>
    <name evidence="2" type="ORF">M7I_6910</name>
</gene>
<dbReference type="InParanoid" id="H0EVV3"/>
<organism evidence="2 3">
    <name type="scientific">Glarea lozoyensis (strain ATCC 74030 / MF5533)</name>
    <dbReference type="NCBI Taxonomy" id="1104152"/>
    <lineage>
        <taxon>Eukaryota</taxon>
        <taxon>Fungi</taxon>
        <taxon>Dikarya</taxon>
        <taxon>Ascomycota</taxon>
        <taxon>Pezizomycotina</taxon>
        <taxon>Leotiomycetes</taxon>
        <taxon>Helotiales</taxon>
        <taxon>Helotiaceae</taxon>
        <taxon>Glarea</taxon>
    </lineage>
</organism>
<dbReference type="EMBL" id="AGUE01000198">
    <property type="protein sequence ID" value="EHK97352.1"/>
    <property type="molecule type" value="Genomic_DNA"/>
</dbReference>
<evidence type="ECO:0000256" key="1">
    <source>
        <dbReference type="SAM" id="MobiDB-lite"/>
    </source>
</evidence>
<evidence type="ECO:0000313" key="2">
    <source>
        <dbReference type="EMBL" id="EHK97352.1"/>
    </source>
</evidence>
<dbReference type="Proteomes" id="UP000005446">
    <property type="component" value="Unassembled WGS sequence"/>
</dbReference>
<keyword evidence="3" id="KW-1185">Reference proteome</keyword>
<dbReference type="AlphaFoldDB" id="H0EVV3"/>
<dbReference type="OrthoDB" id="5414836at2759"/>
<reference evidence="2 3" key="1">
    <citation type="journal article" date="2012" name="Eukaryot. Cell">
        <title>Genome sequence of the fungus Glarea lozoyensis: the first genome sequence of a species from the Helotiaceae family.</title>
        <authorList>
            <person name="Youssar L."/>
            <person name="Gruening B.A."/>
            <person name="Erxleben A."/>
            <person name="Guenther S."/>
            <person name="Huettel W."/>
        </authorList>
    </citation>
    <scope>NUCLEOTIDE SEQUENCE [LARGE SCALE GENOMIC DNA]</scope>
    <source>
        <strain evidence="3">ATCC 74030 / MF5533</strain>
    </source>
</reference>
<protein>
    <submittedName>
        <fullName evidence="2">Uncharacterized protein</fullName>
    </submittedName>
</protein>
<comment type="caution">
    <text evidence="2">The sequence shown here is derived from an EMBL/GenBank/DDBJ whole genome shotgun (WGS) entry which is preliminary data.</text>
</comment>
<accession>H0EVV3</accession>
<feature type="compositionally biased region" description="Low complexity" evidence="1">
    <location>
        <begin position="493"/>
        <end position="573"/>
    </location>
</feature>
<dbReference type="PANTHER" id="PTHR38122">
    <property type="entry name" value="GLYCOPROTEIN X"/>
    <property type="match status" value="1"/>
</dbReference>
<proteinExistence type="predicted"/>
<name>H0EVV3_GLAL7</name>
<evidence type="ECO:0000313" key="3">
    <source>
        <dbReference type="Proteomes" id="UP000005446"/>
    </source>
</evidence>
<dbReference type="PANTHER" id="PTHR38122:SF1">
    <property type="entry name" value="GLYCOPROTEIN X"/>
    <property type="match status" value="1"/>
</dbReference>
<dbReference type="HOGENOM" id="CLU_452006_0_0_1"/>
<feature type="region of interest" description="Disordered" evidence="1">
    <location>
        <begin position="493"/>
        <end position="579"/>
    </location>
</feature>